<dbReference type="InterPro" id="IPR036010">
    <property type="entry name" value="2Fe-2S_ferredoxin-like_sf"/>
</dbReference>
<reference evidence="3 4" key="1">
    <citation type="submission" date="2020-04" db="EMBL/GenBank/DDBJ databases">
        <title>Paraburkholderia sp. RP-4-7 isolated from soil.</title>
        <authorList>
            <person name="Dahal R.H."/>
        </authorList>
    </citation>
    <scope>NUCLEOTIDE SEQUENCE [LARGE SCALE GENOMIC DNA]</scope>
    <source>
        <strain evidence="3 4">RP-4-7</strain>
    </source>
</reference>
<organism evidence="3 4">
    <name type="scientific">Paraburkholderia polaris</name>
    <dbReference type="NCBI Taxonomy" id="2728848"/>
    <lineage>
        <taxon>Bacteria</taxon>
        <taxon>Pseudomonadati</taxon>
        <taxon>Pseudomonadota</taxon>
        <taxon>Betaproteobacteria</taxon>
        <taxon>Burkholderiales</taxon>
        <taxon>Burkholderiaceae</taxon>
        <taxon>Paraburkholderia</taxon>
    </lineage>
</organism>
<gene>
    <name evidence="3" type="ORF">HHL24_38375</name>
</gene>
<dbReference type="AlphaFoldDB" id="A0A848IXQ1"/>
<dbReference type="Gene3D" id="1.10.150.120">
    <property type="entry name" value="[2Fe-2S]-binding domain"/>
    <property type="match status" value="1"/>
</dbReference>
<dbReference type="GO" id="GO:0051537">
    <property type="term" value="F:2 iron, 2 sulfur cluster binding"/>
    <property type="evidence" value="ECO:0007669"/>
    <property type="project" value="TreeGrafter"/>
</dbReference>
<keyword evidence="1" id="KW-0732">Signal</keyword>
<dbReference type="InterPro" id="IPR002888">
    <property type="entry name" value="2Fe-2S-bd"/>
</dbReference>
<dbReference type="GO" id="GO:0016903">
    <property type="term" value="F:oxidoreductase activity, acting on the aldehyde or oxo group of donors"/>
    <property type="evidence" value="ECO:0007669"/>
    <property type="project" value="TreeGrafter"/>
</dbReference>
<dbReference type="InterPro" id="IPR036884">
    <property type="entry name" value="2Fe-2S-bd_dom_sf"/>
</dbReference>
<dbReference type="InterPro" id="IPR012675">
    <property type="entry name" value="Beta-grasp_dom_sf"/>
</dbReference>
<dbReference type="RefSeq" id="WP_169490521.1">
    <property type="nucleotide sequence ID" value="NZ_JABBGJ010000059.1"/>
</dbReference>
<dbReference type="SUPFAM" id="SSF47741">
    <property type="entry name" value="CO dehydrogenase ISP C-domain like"/>
    <property type="match status" value="1"/>
</dbReference>
<protein>
    <submittedName>
        <fullName evidence="3">(2Fe-2S)-binding protein</fullName>
    </submittedName>
</protein>
<dbReference type="SUPFAM" id="SSF54292">
    <property type="entry name" value="2Fe-2S ferredoxin-like"/>
    <property type="match status" value="1"/>
</dbReference>
<dbReference type="PANTHER" id="PTHR45331:SF2">
    <property type="entry name" value="OXIDOREDUCTASE WITH IRON-SULFUR SUBUNIT"/>
    <property type="match status" value="1"/>
</dbReference>
<dbReference type="Pfam" id="PF00111">
    <property type="entry name" value="Fer2"/>
    <property type="match status" value="1"/>
</dbReference>
<dbReference type="Gene3D" id="3.10.20.30">
    <property type="match status" value="1"/>
</dbReference>
<evidence type="ECO:0000313" key="4">
    <source>
        <dbReference type="Proteomes" id="UP000544134"/>
    </source>
</evidence>
<evidence type="ECO:0000313" key="3">
    <source>
        <dbReference type="EMBL" id="NMM03727.1"/>
    </source>
</evidence>
<dbReference type="EMBL" id="JABBGJ010000059">
    <property type="protein sequence ID" value="NMM03727.1"/>
    <property type="molecule type" value="Genomic_DNA"/>
</dbReference>
<evidence type="ECO:0000259" key="2">
    <source>
        <dbReference type="PROSITE" id="PS51085"/>
    </source>
</evidence>
<evidence type="ECO:0000256" key="1">
    <source>
        <dbReference type="SAM" id="SignalP"/>
    </source>
</evidence>
<proteinExistence type="predicted"/>
<dbReference type="Pfam" id="PF01799">
    <property type="entry name" value="Fer2_2"/>
    <property type="match status" value="1"/>
</dbReference>
<dbReference type="InterPro" id="IPR052914">
    <property type="entry name" value="Aldehyde_Oxdr_Iron-Sulfur"/>
</dbReference>
<accession>A0A848IXQ1</accession>
<dbReference type="PANTHER" id="PTHR45331">
    <property type="entry name" value="OXIDOREDUCTASE, IRON-SULPHUR BINDING SUBUNIT-RELATED-RELATED"/>
    <property type="match status" value="1"/>
</dbReference>
<dbReference type="Proteomes" id="UP000544134">
    <property type="component" value="Unassembled WGS sequence"/>
</dbReference>
<feature type="chain" id="PRO_5032487815" evidence="1">
    <location>
        <begin position="48"/>
        <end position="254"/>
    </location>
</feature>
<dbReference type="GO" id="GO:0046872">
    <property type="term" value="F:metal ion binding"/>
    <property type="evidence" value="ECO:0007669"/>
    <property type="project" value="InterPro"/>
</dbReference>
<sequence>MTAPTQTSANAASAAVASGKVSNASAAAAASAAAGASGAAAANPAFAASSAAASAGVPASAPAATVVERPLTHFRTLPVSVKVNGEIVGPTDVPAGLMMIDFLHEYLHLTGSRLGCGQGICHACVVIVDKPDGTSEEVRTCITGANFFHGKTIRTIEGHAKRNEAGEVVELSPIQQKFLEHFSFQCGYCTPGFVNAATVLIERLKRQPIVKDQVEQTITEALNDHICRCTGYVRYYEAVKEVVMTTPGLVKDAA</sequence>
<feature type="domain" description="2Fe-2S ferredoxin-type" evidence="2">
    <location>
        <begin position="77"/>
        <end position="159"/>
    </location>
</feature>
<keyword evidence="4" id="KW-1185">Reference proteome</keyword>
<dbReference type="PROSITE" id="PS51085">
    <property type="entry name" value="2FE2S_FER_2"/>
    <property type="match status" value="1"/>
</dbReference>
<dbReference type="InterPro" id="IPR001041">
    <property type="entry name" value="2Fe-2S_ferredoxin-type"/>
</dbReference>
<comment type="caution">
    <text evidence="3">The sequence shown here is derived from an EMBL/GenBank/DDBJ whole genome shotgun (WGS) entry which is preliminary data.</text>
</comment>
<name>A0A848IXQ1_9BURK</name>
<feature type="signal peptide" evidence="1">
    <location>
        <begin position="1"/>
        <end position="47"/>
    </location>
</feature>